<gene>
    <name evidence="7" type="ORF">SAMN03080618_01859</name>
</gene>
<reference evidence="8" key="1">
    <citation type="submission" date="2016-10" db="EMBL/GenBank/DDBJ databases">
        <authorList>
            <person name="Varghese N."/>
            <person name="Submissions S."/>
        </authorList>
    </citation>
    <scope>NUCLEOTIDE SEQUENCE [LARGE SCALE GENOMIC DNA]</scope>
    <source>
        <strain evidence="8">DSM 21857</strain>
    </source>
</reference>
<accession>A0A1I3MSH0</accession>
<dbReference type="PANTHER" id="PTHR30482:SF20">
    <property type="entry name" value="HIGH-AFFINITY BRANCHED-CHAIN AMINO ACID TRANSPORT SYSTEM PERMEASE PROTEIN LIVM"/>
    <property type="match status" value="1"/>
</dbReference>
<feature type="transmembrane region" description="Helical" evidence="6">
    <location>
        <begin position="50"/>
        <end position="65"/>
    </location>
</feature>
<evidence type="ECO:0000256" key="1">
    <source>
        <dbReference type="ARBA" id="ARBA00004651"/>
    </source>
</evidence>
<dbReference type="AlphaFoldDB" id="A0A1I3MSH0"/>
<name>A0A1I3MSH0_9HYPH</name>
<evidence type="ECO:0000313" key="7">
    <source>
        <dbReference type="EMBL" id="SFI99740.1"/>
    </source>
</evidence>
<keyword evidence="3 6" id="KW-0812">Transmembrane</keyword>
<feature type="transmembrane region" description="Helical" evidence="6">
    <location>
        <begin position="259"/>
        <end position="286"/>
    </location>
</feature>
<organism evidence="7 8">
    <name type="scientific">Aquamicrobium aerolatum DSM 21857</name>
    <dbReference type="NCBI Taxonomy" id="1121003"/>
    <lineage>
        <taxon>Bacteria</taxon>
        <taxon>Pseudomonadati</taxon>
        <taxon>Pseudomonadota</taxon>
        <taxon>Alphaproteobacteria</taxon>
        <taxon>Hyphomicrobiales</taxon>
        <taxon>Phyllobacteriaceae</taxon>
        <taxon>Aerobium</taxon>
    </lineage>
</organism>
<proteinExistence type="predicted"/>
<comment type="subcellular location">
    <subcellularLocation>
        <location evidence="1">Cell membrane</location>
        <topology evidence="1">Multi-pass membrane protein</topology>
    </subcellularLocation>
</comment>
<dbReference type="STRING" id="1121003.SAMN03080618_01859"/>
<keyword evidence="2" id="KW-1003">Cell membrane</keyword>
<dbReference type="EMBL" id="FORF01000009">
    <property type="protein sequence ID" value="SFI99740.1"/>
    <property type="molecule type" value="Genomic_DNA"/>
</dbReference>
<feature type="transmembrane region" description="Helical" evidence="6">
    <location>
        <begin position="94"/>
        <end position="115"/>
    </location>
</feature>
<feature type="transmembrane region" description="Helical" evidence="6">
    <location>
        <begin position="24"/>
        <end position="44"/>
    </location>
</feature>
<keyword evidence="5 6" id="KW-0472">Membrane</keyword>
<dbReference type="GO" id="GO:0015658">
    <property type="term" value="F:branched-chain amino acid transmembrane transporter activity"/>
    <property type="evidence" value="ECO:0007669"/>
    <property type="project" value="InterPro"/>
</dbReference>
<dbReference type="RefSeq" id="WP_091521322.1">
    <property type="nucleotide sequence ID" value="NZ_FORF01000009.1"/>
</dbReference>
<feature type="transmembrane region" description="Helical" evidence="6">
    <location>
        <begin position="124"/>
        <end position="144"/>
    </location>
</feature>
<dbReference type="InterPro" id="IPR043428">
    <property type="entry name" value="LivM-like"/>
</dbReference>
<evidence type="ECO:0000256" key="6">
    <source>
        <dbReference type="SAM" id="Phobius"/>
    </source>
</evidence>
<evidence type="ECO:0000256" key="4">
    <source>
        <dbReference type="ARBA" id="ARBA00022989"/>
    </source>
</evidence>
<protein>
    <submittedName>
        <fullName evidence="7">Branched-chain amino acid transport system permease protein</fullName>
    </submittedName>
</protein>
<keyword evidence="8" id="KW-1185">Reference proteome</keyword>
<dbReference type="InterPro" id="IPR001851">
    <property type="entry name" value="ABC_transp_permease"/>
</dbReference>
<evidence type="ECO:0000256" key="3">
    <source>
        <dbReference type="ARBA" id="ARBA00022692"/>
    </source>
</evidence>
<evidence type="ECO:0000313" key="8">
    <source>
        <dbReference type="Proteomes" id="UP000242763"/>
    </source>
</evidence>
<dbReference type="Proteomes" id="UP000242763">
    <property type="component" value="Unassembled WGS sequence"/>
</dbReference>
<dbReference type="GO" id="GO:0005886">
    <property type="term" value="C:plasma membrane"/>
    <property type="evidence" value="ECO:0007669"/>
    <property type="project" value="UniProtKB-SubCell"/>
</dbReference>
<dbReference type="Pfam" id="PF02653">
    <property type="entry name" value="BPD_transp_2"/>
    <property type="match status" value="1"/>
</dbReference>
<feature type="transmembrane region" description="Helical" evidence="6">
    <location>
        <begin position="306"/>
        <end position="326"/>
    </location>
</feature>
<feature type="transmembrane region" description="Helical" evidence="6">
    <location>
        <begin position="173"/>
        <end position="190"/>
    </location>
</feature>
<sequence length="366" mass="39572">MRTVFKTSYDADIDLFKHGAQRNWYILLLVAALLLPFVLSEFALGEMTNLLIWSIACMGLMLLVGQTGQPSLGHAAFLAVGCYANVLLQERLGLPFILSFPLAGLIAGVAGALIARPMTRLHGVYLAIGTLALAILTDDLIVLATPLTNGVMGLFAPDIQIFGYGFNRYGNPIRLYLLILAITVAVVLVYRNIQRSPLGRSFAAIRDSEISAQAMGVNVARTKAIAFGISAGITGLAGALIGHYAGIFNNETFNVILSIQLLLAVVIGGLGTIHGAFFGAAVVALLPQAIAISRDLLGKVMGGGTIAIPGLEAAVFGAILIAFILFEPQGIYGRWFKIRTFFELFPFYRRDMFRRQKSYLKTERMR</sequence>
<evidence type="ECO:0000256" key="5">
    <source>
        <dbReference type="ARBA" id="ARBA00023136"/>
    </source>
</evidence>
<feature type="transmembrane region" description="Helical" evidence="6">
    <location>
        <begin position="224"/>
        <end position="247"/>
    </location>
</feature>
<dbReference type="CDD" id="cd06581">
    <property type="entry name" value="TM_PBP1_LivM_like"/>
    <property type="match status" value="1"/>
</dbReference>
<dbReference type="OrthoDB" id="9804361at2"/>
<evidence type="ECO:0000256" key="2">
    <source>
        <dbReference type="ARBA" id="ARBA00022475"/>
    </source>
</evidence>
<feature type="transmembrane region" description="Helical" evidence="6">
    <location>
        <begin position="332"/>
        <end position="348"/>
    </location>
</feature>
<keyword evidence="4 6" id="KW-1133">Transmembrane helix</keyword>
<dbReference type="PANTHER" id="PTHR30482">
    <property type="entry name" value="HIGH-AFFINITY BRANCHED-CHAIN AMINO ACID TRANSPORT SYSTEM PERMEASE"/>
    <property type="match status" value="1"/>
</dbReference>